<evidence type="ECO:0000313" key="1">
    <source>
        <dbReference type="EMBL" id="KAK5867327.1"/>
    </source>
</evidence>
<protein>
    <submittedName>
        <fullName evidence="1">Uncharacterized protein</fullName>
    </submittedName>
</protein>
<gene>
    <name evidence="1" type="ORF">PBY51_011830</name>
</gene>
<evidence type="ECO:0000313" key="2">
    <source>
        <dbReference type="Proteomes" id="UP001346869"/>
    </source>
</evidence>
<name>A0AAN8AU49_ELEMC</name>
<dbReference type="Proteomes" id="UP001346869">
    <property type="component" value="Unassembled WGS sequence"/>
</dbReference>
<reference evidence="1 2" key="1">
    <citation type="journal article" date="2023" name="Genes (Basel)">
        <title>Chromosome-Level Genome Assembly and Circadian Gene Repertoire of the Patagonia Blennie Eleginops maclovinus-The Closest Ancestral Proxy of Antarctic Cryonotothenioids.</title>
        <authorList>
            <person name="Cheng C.C."/>
            <person name="Rivera-Colon A.G."/>
            <person name="Minhas B.F."/>
            <person name="Wilson L."/>
            <person name="Rayamajhi N."/>
            <person name="Vargas-Chacoff L."/>
            <person name="Catchen J.M."/>
        </authorList>
    </citation>
    <scope>NUCLEOTIDE SEQUENCE [LARGE SCALE GENOMIC DNA]</scope>
    <source>
        <strain evidence="1">JMC-PN-2008</strain>
    </source>
</reference>
<reference evidence="1 2" key="2">
    <citation type="journal article" date="2023" name="Mol. Biol. Evol.">
        <title>Genomics of Secondarily Temperate Adaptation in the Only Non-Antarctic Icefish.</title>
        <authorList>
            <person name="Rivera-Colon A.G."/>
            <person name="Rayamajhi N."/>
            <person name="Minhas B.F."/>
            <person name="Madrigal G."/>
            <person name="Bilyk K.T."/>
            <person name="Yoon V."/>
            <person name="Hune M."/>
            <person name="Gregory S."/>
            <person name="Cheng C.H.C."/>
            <person name="Catchen J.M."/>
        </authorList>
    </citation>
    <scope>NUCLEOTIDE SEQUENCE [LARGE SCALE GENOMIC DNA]</scope>
    <source>
        <strain evidence="1">JMC-PN-2008</strain>
    </source>
</reference>
<keyword evidence="2" id="KW-1185">Reference proteome</keyword>
<dbReference type="AlphaFoldDB" id="A0AAN8AU49"/>
<sequence>MSAGLRSCLLSVPGPDKNRQAGLGRPAWSCHHGHLLTAIITSAPASHRYSIQTQLRALHVPLQPAITNTPASLTRLPFFPLANL</sequence>
<accession>A0AAN8AU49</accession>
<organism evidence="1 2">
    <name type="scientific">Eleginops maclovinus</name>
    <name type="common">Patagonian blennie</name>
    <name type="synonym">Eleginus maclovinus</name>
    <dbReference type="NCBI Taxonomy" id="56733"/>
    <lineage>
        <taxon>Eukaryota</taxon>
        <taxon>Metazoa</taxon>
        <taxon>Chordata</taxon>
        <taxon>Craniata</taxon>
        <taxon>Vertebrata</taxon>
        <taxon>Euteleostomi</taxon>
        <taxon>Actinopterygii</taxon>
        <taxon>Neopterygii</taxon>
        <taxon>Teleostei</taxon>
        <taxon>Neoteleostei</taxon>
        <taxon>Acanthomorphata</taxon>
        <taxon>Eupercaria</taxon>
        <taxon>Perciformes</taxon>
        <taxon>Notothenioidei</taxon>
        <taxon>Eleginopidae</taxon>
        <taxon>Eleginops</taxon>
    </lineage>
</organism>
<dbReference type="EMBL" id="JAUZQC010000008">
    <property type="protein sequence ID" value="KAK5867327.1"/>
    <property type="molecule type" value="Genomic_DNA"/>
</dbReference>
<proteinExistence type="predicted"/>
<comment type="caution">
    <text evidence="1">The sequence shown here is derived from an EMBL/GenBank/DDBJ whole genome shotgun (WGS) entry which is preliminary data.</text>
</comment>